<evidence type="ECO:0000256" key="7">
    <source>
        <dbReference type="SAM" id="SignalP"/>
    </source>
</evidence>
<evidence type="ECO:0000313" key="10">
    <source>
        <dbReference type="Proteomes" id="UP000051096"/>
    </source>
</evidence>
<evidence type="ECO:0000256" key="6">
    <source>
        <dbReference type="PROSITE-ProRule" id="PRU01373"/>
    </source>
</evidence>
<feature type="signal peptide" evidence="7">
    <location>
        <begin position="1"/>
        <end position="27"/>
    </location>
</feature>
<feature type="chain" id="PRO_5006646898" description="L,D-TPase catalytic domain-containing protein" evidence="7">
    <location>
        <begin position="28"/>
        <end position="564"/>
    </location>
</feature>
<keyword evidence="3 6" id="KW-0133">Cell shape</keyword>
<evidence type="ECO:0000256" key="1">
    <source>
        <dbReference type="ARBA" id="ARBA00004752"/>
    </source>
</evidence>
<evidence type="ECO:0000256" key="3">
    <source>
        <dbReference type="ARBA" id="ARBA00022960"/>
    </source>
</evidence>
<dbReference type="InterPro" id="IPR005490">
    <property type="entry name" value="LD_TPept_cat_dom"/>
</dbReference>
<keyword evidence="2" id="KW-0808">Transferase</keyword>
<dbReference type="InterPro" id="IPR052905">
    <property type="entry name" value="LD-transpeptidase_YkuD-like"/>
</dbReference>
<evidence type="ECO:0000313" key="9">
    <source>
        <dbReference type="EMBL" id="KPK71688.1"/>
    </source>
</evidence>
<dbReference type="GO" id="GO:0071555">
    <property type="term" value="P:cell wall organization"/>
    <property type="evidence" value="ECO:0007669"/>
    <property type="project" value="UniProtKB-UniRule"/>
</dbReference>
<accession>A0A0S8GF34</accession>
<dbReference type="GO" id="GO:0016740">
    <property type="term" value="F:transferase activity"/>
    <property type="evidence" value="ECO:0007669"/>
    <property type="project" value="UniProtKB-KW"/>
</dbReference>
<protein>
    <recommendedName>
        <fullName evidence="8">L,D-TPase catalytic domain-containing protein</fullName>
    </recommendedName>
</protein>
<dbReference type="Gene3D" id="1.10.101.10">
    <property type="entry name" value="PGBD-like superfamily/PGBD"/>
    <property type="match status" value="1"/>
</dbReference>
<dbReference type="PANTHER" id="PTHR41533">
    <property type="entry name" value="L,D-TRANSPEPTIDASE HI_1667-RELATED"/>
    <property type="match status" value="1"/>
</dbReference>
<dbReference type="InterPro" id="IPR002477">
    <property type="entry name" value="Peptidoglycan-bd-like"/>
</dbReference>
<keyword evidence="5 6" id="KW-0961">Cell wall biogenesis/degradation</keyword>
<dbReference type="PATRIC" id="fig|1703780.3.peg.32"/>
<dbReference type="EMBL" id="LJUO01000058">
    <property type="protein sequence ID" value="KPK71688.1"/>
    <property type="molecule type" value="Genomic_DNA"/>
</dbReference>
<dbReference type="InterPro" id="IPR036365">
    <property type="entry name" value="PGBD-like_sf"/>
</dbReference>
<dbReference type="PANTHER" id="PTHR41533:SF2">
    <property type="entry name" value="BLR7131 PROTEIN"/>
    <property type="match status" value="1"/>
</dbReference>
<reference evidence="9 10" key="1">
    <citation type="journal article" date="2015" name="Microbiome">
        <title>Genomic resolution of linkages in carbon, nitrogen, and sulfur cycling among widespread estuary sediment bacteria.</title>
        <authorList>
            <person name="Baker B.J."/>
            <person name="Lazar C.S."/>
            <person name="Teske A.P."/>
            <person name="Dick G.J."/>
        </authorList>
    </citation>
    <scope>NUCLEOTIDE SEQUENCE [LARGE SCALE GENOMIC DNA]</scope>
    <source>
        <strain evidence="9">SM23_60</strain>
    </source>
</reference>
<gene>
    <name evidence="9" type="ORF">AMJ87_06955</name>
</gene>
<name>A0A0S8GF34_UNCW3</name>
<dbReference type="InterPro" id="IPR036366">
    <property type="entry name" value="PGBDSf"/>
</dbReference>
<dbReference type="GO" id="GO:0009252">
    <property type="term" value="P:peptidoglycan biosynthetic process"/>
    <property type="evidence" value="ECO:0007669"/>
    <property type="project" value="UniProtKB-UniPathway"/>
</dbReference>
<feature type="domain" description="L,D-TPase catalytic" evidence="8">
    <location>
        <begin position="322"/>
        <end position="498"/>
    </location>
</feature>
<dbReference type="CDD" id="cd16913">
    <property type="entry name" value="YkuD_like"/>
    <property type="match status" value="1"/>
</dbReference>
<feature type="active site" description="Proton donor/acceptor" evidence="6">
    <location>
        <position position="457"/>
    </location>
</feature>
<dbReference type="InterPro" id="IPR038063">
    <property type="entry name" value="Transpep_catalytic_dom"/>
</dbReference>
<dbReference type="SUPFAM" id="SSF47090">
    <property type="entry name" value="PGBD-like"/>
    <property type="match status" value="1"/>
</dbReference>
<dbReference type="Pfam" id="PF03734">
    <property type="entry name" value="YkuD"/>
    <property type="match status" value="1"/>
</dbReference>
<dbReference type="GO" id="GO:0008360">
    <property type="term" value="P:regulation of cell shape"/>
    <property type="evidence" value="ECO:0007669"/>
    <property type="project" value="UniProtKB-UniRule"/>
</dbReference>
<dbReference type="Proteomes" id="UP000051096">
    <property type="component" value="Unassembled WGS sequence"/>
</dbReference>
<evidence type="ECO:0000256" key="5">
    <source>
        <dbReference type="ARBA" id="ARBA00023316"/>
    </source>
</evidence>
<comment type="pathway">
    <text evidence="1 6">Cell wall biogenesis; peptidoglycan biosynthesis.</text>
</comment>
<evidence type="ECO:0000256" key="2">
    <source>
        <dbReference type="ARBA" id="ARBA00022679"/>
    </source>
</evidence>
<dbReference type="PROSITE" id="PS52029">
    <property type="entry name" value="LD_TPASE"/>
    <property type="match status" value="1"/>
</dbReference>
<evidence type="ECO:0000256" key="4">
    <source>
        <dbReference type="ARBA" id="ARBA00022984"/>
    </source>
</evidence>
<dbReference type="UniPathway" id="UPA00219"/>
<dbReference type="SUPFAM" id="SSF141523">
    <property type="entry name" value="L,D-transpeptidase catalytic domain-like"/>
    <property type="match status" value="1"/>
</dbReference>
<organism evidence="9 10">
    <name type="scientific">candidate division WOR_3 bacterium SM23_60</name>
    <dbReference type="NCBI Taxonomy" id="1703780"/>
    <lineage>
        <taxon>Bacteria</taxon>
        <taxon>Bacteria division WOR-3</taxon>
    </lineage>
</organism>
<dbReference type="Pfam" id="PF20142">
    <property type="entry name" value="Scaffold"/>
    <property type="match status" value="1"/>
</dbReference>
<dbReference type="Gene3D" id="2.40.440.10">
    <property type="entry name" value="L,D-transpeptidase catalytic domain-like"/>
    <property type="match status" value="1"/>
</dbReference>
<dbReference type="AlphaFoldDB" id="A0A0S8GF34"/>
<sequence length="564" mass="64839">MTRARKYASRVKIAVFLVLLIASSLSARPIPDQIQEFLRTRIESADIQPIIVVGDERIYASIVLPQFYERRGYWPAWCDDKGISSQVDALIDAINDARLEGLEPRDYHLTLLERTRAELQADLQKKFSSPLDQERFADFDLLITDAFLIYASHLLAGRINPETIDPEWRANRREADLADVLQKALDTHKVKETLRELLPEYPGYWRLRSTLPMYREIAASGGWPVIPEGPAIKKGETGEHVVVLCERLRAEGYLSTEECRATFDEATEAAVKQFQKCNGLDSDGVVGAATRAALNVPASERVKQILVNLERWRWLPQELGNRCIIINIANFELDVVEENETVLNMRAVVGRAYRRTPVFTDRMTYIVLNPYWNVPRMIATKDILPLIKKDVTYLTKQNIRVLQGVGASQVEIDPHTVDWTEVTENNFTYTFRQDPGPTNALGRMKFMFPNKYNVYIHDTPAIELFAKAERGFSSGCIRIERPFELAEYLLKGDTYWTKERLRSAIRQLVTQTIRLQDPIFVHLLYWTTWLDDDGSIQFRYDIYGRDQVLHDALREKPPGASNNE</sequence>
<dbReference type="InterPro" id="IPR045380">
    <property type="entry name" value="LD_TPept_scaffold_dom"/>
</dbReference>
<comment type="caution">
    <text evidence="9">The sequence shown here is derived from an EMBL/GenBank/DDBJ whole genome shotgun (WGS) entry which is preliminary data.</text>
</comment>
<keyword evidence="4 6" id="KW-0573">Peptidoglycan synthesis</keyword>
<proteinExistence type="predicted"/>
<evidence type="ECO:0000259" key="8">
    <source>
        <dbReference type="PROSITE" id="PS52029"/>
    </source>
</evidence>
<feature type="active site" description="Nucleophile" evidence="6">
    <location>
        <position position="476"/>
    </location>
</feature>
<keyword evidence="7" id="KW-0732">Signal</keyword>
<dbReference type="Pfam" id="PF01471">
    <property type="entry name" value="PG_binding_1"/>
    <property type="match status" value="1"/>
</dbReference>